<accession>A0A151LI82</accession>
<dbReference type="EMBL" id="LVLA01000010">
    <property type="protein sequence ID" value="KYN98616.1"/>
    <property type="molecule type" value="Genomic_DNA"/>
</dbReference>
<proteinExistence type="predicted"/>
<dbReference type="RefSeq" id="XP_019970522.1">
    <property type="nucleotide sequence ID" value="XM_020114823.1"/>
</dbReference>
<organism evidence="1 2">
    <name type="scientific">Plasmodium reichenowi</name>
    <dbReference type="NCBI Taxonomy" id="5854"/>
    <lineage>
        <taxon>Eukaryota</taxon>
        <taxon>Sar</taxon>
        <taxon>Alveolata</taxon>
        <taxon>Apicomplexa</taxon>
        <taxon>Aconoidasida</taxon>
        <taxon>Haemosporida</taxon>
        <taxon>Plasmodiidae</taxon>
        <taxon>Plasmodium</taxon>
        <taxon>Plasmodium (Laverania)</taxon>
    </lineage>
</organism>
<name>A0A151LI82_PLARE</name>
<feature type="non-terminal residue" evidence="1">
    <location>
        <position position="1"/>
    </location>
</feature>
<dbReference type="GeneID" id="24531149"/>
<sequence length="10" mass="1415">FFFFFFRMLL</sequence>
<reference evidence="1 2" key="1">
    <citation type="journal article" date="2016" name="Nat. Commun.">
        <title>Genomes of cryptic chimpanzee Plasmodium species reveal key evolutionary events leading to human malaria.</title>
        <authorList>
            <person name="Sundararaman S.A."/>
            <person name="Plenderleith L.J."/>
            <person name="Liu W."/>
            <person name="Loy D.E."/>
            <person name="Learn G.H."/>
            <person name="Li Y."/>
            <person name="Shaw K.S."/>
            <person name="Ayouba A."/>
            <person name="Peeters M."/>
            <person name="Speede S."/>
            <person name="Shaw G.M."/>
            <person name="Bushman F.D."/>
            <person name="Brisson D."/>
            <person name="Rayner J.C."/>
            <person name="Sharp P.M."/>
            <person name="Hahn B.H."/>
        </authorList>
    </citation>
    <scope>NUCLEOTIDE SEQUENCE [LARGE SCALE GENOMIC DNA]</scope>
    <source>
        <strain evidence="1 2">SY57</strain>
    </source>
</reference>
<comment type="caution">
    <text evidence="1">The sequence shown here is derived from an EMBL/GenBank/DDBJ whole genome shotgun (WGS) entry which is preliminary data.</text>
</comment>
<protein>
    <submittedName>
        <fullName evidence="1">Protein MAM3, putative</fullName>
    </submittedName>
</protein>
<gene>
    <name evidence="1" type="ORF">PRSY57_0930100</name>
</gene>
<evidence type="ECO:0000313" key="1">
    <source>
        <dbReference type="EMBL" id="KYN98616.1"/>
    </source>
</evidence>
<evidence type="ECO:0000313" key="2">
    <source>
        <dbReference type="Proteomes" id="UP000076359"/>
    </source>
</evidence>
<dbReference type="Proteomes" id="UP000076359">
    <property type="component" value="Chromosome 9"/>
</dbReference>